<evidence type="ECO:0000313" key="2">
    <source>
        <dbReference type="Proteomes" id="UP000289206"/>
    </source>
</evidence>
<organism evidence="1 2">
    <name type="scientific">Arthrobacter phage Sonali</name>
    <dbReference type="NCBI Taxonomy" id="2510495"/>
    <lineage>
        <taxon>Viruses</taxon>
        <taxon>Duplodnaviria</taxon>
        <taxon>Heunggongvirae</taxon>
        <taxon>Uroviricota</taxon>
        <taxon>Caudoviricetes</taxon>
        <taxon>Sonalivirus</taxon>
        <taxon>Sonalivirus sonali</taxon>
    </lineage>
</organism>
<protein>
    <submittedName>
        <fullName evidence="1">Uncharacterized protein</fullName>
    </submittedName>
</protein>
<gene>
    <name evidence="1" type="primary">95</name>
    <name evidence="1" type="ORF">SEA_SONALI_95</name>
</gene>
<dbReference type="KEGG" id="vg:55011186"/>
<name>A0A411CQX2_9CAUD</name>
<sequence>MEQLSIKVQANLVEVGFAAAITPTQDVEFRHDTEERAITVLAIRDEVHITVKGRNKLARNVYKAAELEACDDATLEMWLTAIRDFA</sequence>
<proteinExistence type="predicted"/>
<evidence type="ECO:0000313" key="1">
    <source>
        <dbReference type="EMBL" id="QAY16207.1"/>
    </source>
</evidence>
<keyword evidence="2" id="KW-1185">Reference proteome</keyword>
<reference evidence="1 2" key="1">
    <citation type="submission" date="2019-01" db="EMBL/GenBank/DDBJ databases">
        <authorList>
            <person name="Adair T.L."/>
            <person name="Lucas L.G."/>
            <person name="Young A.M."/>
            <person name="Antrich S.C."/>
            <person name="Baird A.G."/>
            <person name="Dunn E.L."/>
            <person name="Fernandes B.I."/>
            <person name="Fraley E.G."/>
            <person name="Ghanem A.X."/>
            <person name="Gilbert M.G."/>
            <person name="Morris T.B."/>
            <person name="Nortch B.D."/>
            <person name="Overcash M.E."/>
            <person name="Pavleszek K.E."/>
            <person name="Pellegrini L.I.O."/>
            <person name="Pham L.T."/>
            <person name="Rule L.S."/>
            <person name="Schultz E.M."/>
            <person name="Smith J."/>
            <person name="Thong B.J."/>
            <person name="Turner H.A."/>
            <person name="Walker G."/>
            <person name="Whitaker Z.J."/>
            <person name="Wilsey R.N."/>
            <person name="Yanney R.L."/>
            <person name="Klyczek K."/>
            <person name="Garlena R.A."/>
            <person name="Russell D.A."/>
            <person name="Pope W.H."/>
            <person name="Jacobs-Sera D."/>
            <person name="Hatfull G.F."/>
        </authorList>
    </citation>
    <scope>NUCLEOTIDE SEQUENCE [LARGE SCALE GENOMIC DNA]</scope>
</reference>
<dbReference type="RefSeq" id="YP_009819768.1">
    <property type="nucleotide sequence ID" value="NC_048152.1"/>
</dbReference>
<dbReference type="Proteomes" id="UP000289206">
    <property type="component" value="Segment"/>
</dbReference>
<dbReference type="EMBL" id="MK411746">
    <property type="protein sequence ID" value="QAY16207.1"/>
    <property type="molecule type" value="Genomic_DNA"/>
</dbReference>
<accession>A0A411CQX2</accession>
<dbReference type="GeneID" id="55011186"/>